<dbReference type="GO" id="GO:0006887">
    <property type="term" value="P:exocytosis"/>
    <property type="evidence" value="ECO:0007669"/>
    <property type="project" value="UniProtKB-KW"/>
</dbReference>
<feature type="non-terminal residue" evidence="6">
    <location>
        <position position="57"/>
    </location>
</feature>
<dbReference type="AlphaFoldDB" id="A0A6S7I141"/>
<evidence type="ECO:0000256" key="1">
    <source>
        <dbReference type="ARBA" id="ARBA00005396"/>
    </source>
</evidence>
<comment type="caution">
    <text evidence="6">The sequence shown here is derived from an EMBL/GenBank/DDBJ whole genome shotgun (WGS) entry which is preliminary data.</text>
</comment>
<evidence type="ECO:0000256" key="5">
    <source>
        <dbReference type="SAM" id="MobiDB-lite"/>
    </source>
</evidence>
<feature type="compositionally biased region" description="Basic and acidic residues" evidence="5">
    <location>
        <begin position="25"/>
        <end position="49"/>
    </location>
</feature>
<keyword evidence="7" id="KW-1185">Reference proteome</keyword>
<dbReference type="GO" id="GO:0006836">
    <property type="term" value="P:neurotransmitter transport"/>
    <property type="evidence" value="ECO:0007669"/>
    <property type="project" value="UniProtKB-KW"/>
</dbReference>
<evidence type="ECO:0000313" key="7">
    <source>
        <dbReference type="Proteomes" id="UP001152795"/>
    </source>
</evidence>
<dbReference type="InterPro" id="IPR008849">
    <property type="entry name" value="Synaphin"/>
</dbReference>
<evidence type="ECO:0000313" key="6">
    <source>
        <dbReference type="EMBL" id="CAB3998667.1"/>
    </source>
</evidence>
<keyword evidence="3" id="KW-0268">Exocytosis</keyword>
<evidence type="ECO:0000256" key="4">
    <source>
        <dbReference type="ARBA" id="ARBA00022775"/>
    </source>
</evidence>
<gene>
    <name evidence="6" type="ORF">PACLA_8A050410</name>
</gene>
<proteinExistence type="inferred from homology"/>
<sequence length="57" mass="6905">NRPSGSRLQKEEEEFDLKRKNLKAQHTERETEREKKRDEMRKKYGINKDDTDDALVN</sequence>
<dbReference type="EMBL" id="CACRXK020003408">
    <property type="protein sequence ID" value="CAB3998667.1"/>
    <property type="molecule type" value="Genomic_DNA"/>
</dbReference>
<name>A0A6S7I141_PARCT</name>
<keyword evidence="4" id="KW-0532">Neurotransmitter transport</keyword>
<dbReference type="GO" id="GO:0019905">
    <property type="term" value="F:syntaxin binding"/>
    <property type="evidence" value="ECO:0007669"/>
    <property type="project" value="InterPro"/>
</dbReference>
<comment type="similarity">
    <text evidence="1">Belongs to the complexin/synaphin family.</text>
</comment>
<protein>
    <submittedName>
        <fullName evidence="6">Pituitary tumor-transforming gene 1 -interacting -like isoform X1</fullName>
    </submittedName>
</protein>
<organism evidence="6 7">
    <name type="scientific">Paramuricea clavata</name>
    <name type="common">Red gorgonian</name>
    <name type="synonym">Violescent sea-whip</name>
    <dbReference type="NCBI Taxonomy" id="317549"/>
    <lineage>
        <taxon>Eukaryota</taxon>
        <taxon>Metazoa</taxon>
        <taxon>Cnidaria</taxon>
        <taxon>Anthozoa</taxon>
        <taxon>Octocorallia</taxon>
        <taxon>Malacalcyonacea</taxon>
        <taxon>Plexauridae</taxon>
        <taxon>Paramuricea</taxon>
    </lineage>
</organism>
<evidence type="ECO:0000256" key="3">
    <source>
        <dbReference type="ARBA" id="ARBA00022483"/>
    </source>
</evidence>
<reference evidence="6" key="1">
    <citation type="submission" date="2020-04" db="EMBL/GenBank/DDBJ databases">
        <authorList>
            <person name="Alioto T."/>
            <person name="Alioto T."/>
            <person name="Gomez Garrido J."/>
        </authorList>
    </citation>
    <scope>NUCLEOTIDE SEQUENCE</scope>
    <source>
        <strain evidence="6">A484AB</strain>
    </source>
</reference>
<evidence type="ECO:0000256" key="2">
    <source>
        <dbReference type="ARBA" id="ARBA00022448"/>
    </source>
</evidence>
<keyword evidence="2" id="KW-0813">Transport</keyword>
<feature type="region of interest" description="Disordered" evidence="5">
    <location>
        <begin position="1"/>
        <end position="57"/>
    </location>
</feature>
<dbReference type="Proteomes" id="UP001152795">
    <property type="component" value="Unassembled WGS sequence"/>
</dbReference>
<accession>A0A6S7I141</accession>
<dbReference type="Pfam" id="PF05835">
    <property type="entry name" value="Synaphin"/>
    <property type="match status" value="1"/>
</dbReference>